<evidence type="ECO:0000313" key="3">
    <source>
        <dbReference type="Proteomes" id="UP001595710"/>
    </source>
</evidence>
<comment type="similarity">
    <text evidence="1">Belongs to the methyltransferase superfamily. RsmJ family.</text>
</comment>
<comment type="subcellular location">
    <subcellularLocation>
        <location evidence="1">Cytoplasm</location>
    </subcellularLocation>
</comment>
<protein>
    <recommendedName>
        <fullName evidence="1">Ribosomal RNA small subunit methyltransferase J</fullName>
        <ecNumber evidence="1">2.1.1.242</ecNumber>
    </recommendedName>
    <alternativeName>
        <fullName evidence="1">16S rRNA m2G1516 methyltransferase</fullName>
    </alternativeName>
    <alternativeName>
        <fullName evidence="1">rRNA (guanine-N(2)-)-methyltransferase</fullName>
    </alternativeName>
</protein>
<comment type="caution">
    <text evidence="1">Lacks conserved residue(s) required for the propagation of feature annotation.</text>
</comment>
<accession>A0ABV7WMN0</accession>
<dbReference type="GO" id="GO:0008168">
    <property type="term" value="F:methyltransferase activity"/>
    <property type="evidence" value="ECO:0007669"/>
    <property type="project" value="UniProtKB-KW"/>
</dbReference>
<keyword evidence="1" id="KW-0949">S-adenosyl-L-methionine</keyword>
<dbReference type="SUPFAM" id="SSF53335">
    <property type="entry name" value="S-adenosyl-L-methionine-dependent methyltransferases"/>
    <property type="match status" value="1"/>
</dbReference>
<name>A0ABV7WMN0_9GAMM</name>
<dbReference type="Gene3D" id="3.40.50.150">
    <property type="entry name" value="Vaccinia Virus protein VP39"/>
    <property type="match status" value="1"/>
</dbReference>
<keyword evidence="1" id="KW-0698">rRNA processing</keyword>
<organism evidence="2 3">
    <name type="scientific">Reinekea marina</name>
    <dbReference type="NCBI Taxonomy" id="1310421"/>
    <lineage>
        <taxon>Bacteria</taxon>
        <taxon>Pseudomonadati</taxon>
        <taxon>Pseudomonadota</taxon>
        <taxon>Gammaproteobacteria</taxon>
        <taxon>Oceanospirillales</taxon>
        <taxon>Saccharospirillaceae</taxon>
        <taxon>Reinekea</taxon>
    </lineage>
</organism>
<comment type="function">
    <text evidence="1">Specifically methylates the guanosine in position 1516 of 16S rRNA.</text>
</comment>
<dbReference type="Pfam" id="PF04445">
    <property type="entry name" value="SAM_MT"/>
    <property type="match status" value="1"/>
</dbReference>
<keyword evidence="3" id="KW-1185">Reference proteome</keyword>
<dbReference type="RefSeq" id="WP_290282206.1">
    <property type="nucleotide sequence ID" value="NZ_JAUFQI010000001.1"/>
</dbReference>
<dbReference type="Proteomes" id="UP001595710">
    <property type="component" value="Unassembled WGS sequence"/>
</dbReference>
<dbReference type="EMBL" id="JBHRYN010000004">
    <property type="protein sequence ID" value="MFC3700352.1"/>
    <property type="molecule type" value="Genomic_DNA"/>
</dbReference>
<dbReference type="HAMAP" id="MF_01523">
    <property type="entry name" value="16SrRNA_methyltr_J"/>
    <property type="match status" value="1"/>
</dbReference>
<comment type="catalytic activity">
    <reaction evidence="1">
        <text>guanosine(1516) in 16S rRNA + S-adenosyl-L-methionine = N(2)-methylguanosine(1516) in 16S rRNA + S-adenosyl-L-homocysteine + H(+)</text>
        <dbReference type="Rhea" id="RHEA:43220"/>
        <dbReference type="Rhea" id="RHEA-COMP:10412"/>
        <dbReference type="Rhea" id="RHEA-COMP:10413"/>
        <dbReference type="ChEBI" id="CHEBI:15378"/>
        <dbReference type="ChEBI" id="CHEBI:57856"/>
        <dbReference type="ChEBI" id="CHEBI:59789"/>
        <dbReference type="ChEBI" id="CHEBI:74269"/>
        <dbReference type="ChEBI" id="CHEBI:74481"/>
        <dbReference type="EC" id="2.1.1.242"/>
    </reaction>
</comment>
<proteinExistence type="inferred from homology"/>
<dbReference type="PANTHER" id="PTHR36112:SF1">
    <property type="entry name" value="RIBOSOMAL RNA SMALL SUBUNIT METHYLTRANSFERASE J"/>
    <property type="match status" value="1"/>
</dbReference>
<feature type="binding site" evidence="1">
    <location>
        <begin position="122"/>
        <end position="123"/>
    </location>
    <ligand>
        <name>S-adenosyl-L-methionine</name>
        <dbReference type="ChEBI" id="CHEBI:59789"/>
    </ligand>
</feature>
<comment type="caution">
    <text evidence="2">The sequence shown here is derived from an EMBL/GenBank/DDBJ whole genome shotgun (WGS) entry which is preliminary data.</text>
</comment>
<sequence>MNIKFYLPKDDASVLPDHISRLLRENWVEVVHNNPEDIFLIFNEDKLSVAPKQWPKVKPICVDFLSNASSHRRLHGGGAGQAVAKAIGLNKRKDLKVVDATAGLGRDAFVLASLGAKVLMCERHPIVHQLLADGLFRLKHQQAEVLEAGSISLEFGNFYESEAVARFAPEVIYLDPMFPTREKSAKVKKDMALFHDLVGSDEDADALLAPALEMAEYRVVVKRPKQAPFLADQKPTTSLVGKSSRFDLYTKKSIV</sequence>
<reference evidence="3" key="1">
    <citation type="journal article" date="2019" name="Int. J. Syst. Evol. Microbiol.">
        <title>The Global Catalogue of Microorganisms (GCM) 10K type strain sequencing project: providing services to taxonomists for standard genome sequencing and annotation.</title>
        <authorList>
            <consortium name="The Broad Institute Genomics Platform"/>
            <consortium name="The Broad Institute Genome Sequencing Center for Infectious Disease"/>
            <person name="Wu L."/>
            <person name="Ma J."/>
        </authorList>
    </citation>
    <scope>NUCLEOTIDE SEQUENCE [LARGE SCALE GENOMIC DNA]</scope>
    <source>
        <strain evidence="3">CECT 8288</strain>
    </source>
</reference>
<dbReference type="GO" id="GO:0032259">
    <property type="term" value="P:methylation"/>
    <property type="evidence" value="ECO:0007669"/>
    <property type="project" value="UniProtKB-KW"/>
</dbReference>
<evidence type="ECO:0000256" key="1">
    <source>
        <dbReference type="HAMAP-Rule" id="MF_01523"/>
    </source>
</evidence>
<gene>
    <name evidence="1" type="primary">rsmJ</name>
    <name evidence="2" type="ORF">ACFOND_01770</name>
</gene>
<keyword evidence="1" id="KW-0808">Transferase</keyword>
<feature type="binding site" evidence="1">
    <location>
        <begin position="106"/>
        <end position="107"/>
    </location>
    <ligand>
        <name>S-adenosyl-L-methionine</name>
        <dbReference type="ChEBI" id="CHEBI:59789"/>
    </ligand>
</feature>
<dbReference type="InterPro" id="IPR007536">
    <property type="entry name" value="16SrRNA_methylTrfase_J"/>
</dbReference>
<feature type="binding site" evidence="1">
    <location>
        <position position="175"/>
    </location>
    <ligand>
        <name>S-adenosyl-L-methionine</name>
        <dbReference type="ChEBI" id="CHEBI:59789"/>
    </ligand>
</feature>
<dbReference type="EC" id="2.1.1.242" evidence="1"/>
<dbReference type="InterPro" id="IPR029063">
    <property type="entry name" value="SAM-dependent_MTases_sf"/>
</dbReference>
<keyword evidence="1" id="KW-0963">Cytoplasm</keyword>
<dbReference type="PANTHER" id="PTHR36112">
    <property type="entry name" value="RIBOSOMAL RNA SMALL SUBUNIT METHYLTRANSFERASE J"/>
    <property type="match status" value="1"/>
</dbReference>
<evidence type="ECO:0000313" key="2">
    <source>
        <dbReference type="EMBL" id="MFC3700352.1"/>
    </source>
</evidence>
<keyword evidence="1 2" id="KW-0489">Methyltransferase</keyword>